<organism evidence="12 13">
    <name type="scientific">Photobacterium sanctipauli</name>
    <dbReference type="NCBI Taxonomy" id="1342794"/>
    <lineage>
        <taxon>Bacteria</taxon>
        <taxon>Pseudomonadati</taxon>
        <taxon>Pseudomonadota</taxon>
        <taxon>Gammaproteobacteria</taxon>
        <taxon>Vibrionales</taxon>
        <taxon>Vibrionaceae</taxon>
        <taxon>Photobacterium</taxon>
    </lineage>
</organism>
<feature type="transmembrane region" description="Helical" evidence="10">
    <location>
        <begin position="182"/>
        <end position="202"/>
    </location>
</feature>
<feature type="transmembrane region" description="Helical" evidence="10">
    <location>
        <begin position="318"/>
        <end position="336"/>
    </location>
</feature>
<feature type="transmembrane region" description="Helical" evidence="10">
    <location>
        <begin position="288"/>
        <end position="306"/>
    </location>
</feature>
<evidence type="ECO:0000256" key="5">
    <source>
        <dbReference type="ARBA" id="ARBA00022692"/>
    </source>
</evidence>
<gene>
    <name evidence="12" type="ORF">C9I98_08090</name>
</gene>
<keyword evidence="3 8" id="KW-1003">Cell membrane</keyword>
<feature type="transmembrane region" description="Helical" evidence="10">
    <location>
        <begin position="342"/>
        <end position="363"/>
    </location>
</feature>
<comment type="function">
    <text evidence="8">The phosphoenolpyruvate-dependent sugar phosphotransferase system (PTS), a major carbohydrate active -transport system, catalyzes the phosphorylation of incoming sugar substrates concomitant with their translocation across the cell membrane.</text>
</comment>
<feature type="transmembrane region" description="Helical" evidence="10">
    <location>
        <begin position="113"/>
        <end position="131"/>
    </location>
</feature>
<dbReference type="Proteomes" id="UP000241771">
    <property type="component" value="Unassembled WGS sequence"/>
</dbReference>
<evidence type="ECO:0000313" key="13">
    <source>
        <dbReference type="Proteomes" id="UP000241771"/>
    </source>
</evidence>
<keyword evidence="5 10" id="KW-0812">Transmembrane</keyword>
<feature type="transmembrane region" description="Helical" evidence="10">
    <location>
        <begin position="393"/>
        <end position="414"/>
    </location>
</feature>
<dbReference type="PANTHER" id="PTHR33989">
    <property type="match status" value="1"/>
</dbReference>
<dbReference type="GO" id="GO:0005886">
    <property type="term" value="C:plasma membrane"/>
    <property type="evidence" value="ECO:0007669"/>
    <property type="project" value="UniProtKB-SubCell"/>
</dbReference>
<dbReference type="InterPro" id="IPR051088">
    <property type="entry name" value="PTS_Sugar-EIIC/EIIB"/>
</dbReference>
<feature type="transmembrane region" description="Helical" evidence="10">
    <location>
        <begin position="35"/>
        <end position="54"/>
    </location>
</feature>
<evidence type="ECO:0000256" key="8">
    <source>
        <dbReference type="PIRNR" id="PIRNR006351"/>
    </source>
</evidence>
<dbReference type="PROSITE" id="PS51105">
    <property type="entry name" value="PTS_EIIC_TYPE_3"/>
    <property type="match status" value="1"/>
</dbReference>
<feature type="transmembrane region" description="Helical" evidence="10">
    <location>
        <begin position="143"/>
        <end position="161"/>
    </location>
</feature>
<evidence type="ECO:0000313" key="12">
    <source>
        <dbReference type="EMBL" id="PSW20788.1"/>
    </source>
</evidence>
<feature type="region of interest" description="Disordered" evidence="9">
    <location>
        <begin position="430"/>
        <end position="451"/>
    </location>
</feature>
<accession>A0A2T3NX61</accession>
<dbReference type="RefSeq" id="WP_107271831.1">
    <property type="nucleotide sequence ID" value="NZ_PYMA01000003.1"/>
</dbReference>
<feature type="domain" description="PTS EIIC type-3" evidence="11">
    <location>
        <begin position="12"/>
        <end position="413"/>
    </location>
</feature>
<dbReference type="Pfam" id="PF02378">
    <property type="entry name" value="PTS_EIIC"/>
    <property type="match status" value="1"/>
</dbReference>
<keyword evidence="4 8" id="KW-0762">Sugar transport</keyword>
<evidence type="ECO:0000256" key="10">
    <source>
        <dbReference type="SAM" id="Phobius"/>
    </source>
</evidence>
<sequence>MNQWLSRFTHFMETHIQPYGEKMEKHPYIIAIREGFILALPFLIVGSFMLILLFPPFDRDTTFAIGQAWWNLTESVSDPLWRVFQMSFNSIALFVSATIAYKLAKAYKREPMPAALLSVMTFLLVCGPYSGDQMTISYMGGSGLIPAMFIAFFTVELTRLLEKYNICFRLPKEVPSAVADSLNMIIPMLAVVITIFPAVMWFESNFGQPIPQLLMDWLAPLVKASDSMGAIVLFSFVTHLLLFCGIPGSLILMQLWTPFLITNMTANLNAMQAGEEMMFIVTNSFWDFYIVHGATGGLLALTFLLVRSRSVHMRSIGRIGIVPAIFSISDPVYYGLPMLLNPTFFIPLILAPVANAVVAYAVVDLGLVGKMFLMAPWTTPAPIGAFLTTGGDYRAIILSVSIIALNVLIYYPFFKMFEKQCLAKEAEARAKNNDVTEAETESKELEPKASV</sequence>
<comment type="subcellular location">
    <subcellularLocation>
        <location evidence="1">Cell membrane</location>
        <topology evidence="1">Multi-pass membrane protein</topology>
    </subcellularLocation>
</comment>
<evidence type="ECO:0000256" key="7">
    <source>
        <dbReference type="ARBA" id="ARBA00023136"/>
    </source>
</evidence>
<dbReference type="InterPro" id="IPR003352">
    <property type="entry name" value="PTS_EIIC"/>
</dbReference>
<evidence type="ECO:0000256" key="6">
    <source>
        <dbReference type="ARBA" id="ARBA00022989"/>
    </source>
</evidence>
<protein>
    <recommendedName>
        <fullName evidence="8">Permease IIC component</fullName>
    </recommendedName>
</protein>
<evidence type="ECO:0000259" key="11">
    <source>
        <dbReference type="PROSITE" id="PS51105"/>
    </source>
</evidence>
<dbReference type="GO" id="GO:0008982">
    <property type="term" value="F:protein-N(PI)-phosphohistidine-sugar phosphotransferase activity"/>
    <property type="evidence" value="ECO:0007669"/>
    <property type="project" value="UniProtKB-UniRule"/>
</dbReference>
<dbReference type="InterPro" id="IPR004501">
    <property type="entry name" value="PTS_EIIC_3"/>
</dbReference>
<dbReference type="NCBIfam" id="TIGR00410">
    <property type="entry name" value="lacE"/>
    <property type="match status" value="1"/>
</dbReference>
<keyword evidence="13" id="KW-1185">Reference proteome</keyword>
<dbReference type="PANTHER" id="PTHR33989:SF4">
    <property type="entry name" value="PTS SYSTEM N,N'-DIACETYLCHITOBIOSE-SPECIFIC EIIC COMPONENT"/>
    <property type="match status" value="1"/>
</dbReference>
<keyword evidence="7 8" id="KW-0472">Membrane</keyword>
<dbReference type="PIRSF" id="PIRSF006351">
    <property type="entry name" value="PTS_EIIC-Cellobiose"/>
    <property type="match status" value="1"/>
</dbReference>
<evidence type="ECO:0000256" key="1">
    <source>
        <dbReference type="ARBA" id="ARBA00004651"/>
    </source>
</evidence>
<feature type="transmembrane region" description="Helical" evidence="10">
    <location>
        <begin position="222"/>
        <end position="243"/>
    </location>
</feature>
<evidence type="ECO:0000256" key="9">
    <source>
        <dbReference type="SAM" id="MobiDB-lite"/>
    </source>
</evidence>
<dbReference type="GO" id="GO:0009401">
    <property type="term" value="P:phosphoenolpyruvate-dependent sugar phosphotransferase system"/>
    <property type="evidence" value="ECO:0007669"/>
    <property type="project" value="InterPro"/>
</dbReference>
<comment type="caution">
    <text evidence="12">The sequence shown here is derived from an EMBL/GenBank/DDBJ whole genome shotgun (WGS) entry which is preliminary data.</text>
</comment>
<name>A0A2T3NX61_9GAMM</name>
<dbReference type="EMBL" id="PYMA01000003">
    <property type="protein sequence ID" value="PSW20788.1"/>
    <property type="molecule type" value="Genomic_DNA"/>
</dbReference>
<dbReference type="AlphaFoldDB" id="A0A2T3NX61"/>
<evidence type="ECO:0000256" key="4">
    <source>
        <dbReference type="ARBA" id="ARBA00022597"/>
    </source>
</evidence>
<keyword evidence="6 10" id="KW-1133">Transmembrane helix</keyword>
<dbReference type="InterPro" id="IPR004796">
    <property type="entry name" value="PTS_IIC_cello"/>
</dbReference>
<feature type="transmembrane region" description="Helical" evidence="10">
    <location>
        <begin position="80"/>
        <end position="101"/>
    </location>
</feature>
<evidence type="ECO:0000256" key="2">
    <source>
        <dbReference type="ARBA" id="ARBA00022448"/>
    </source>
</evidence>
<keyword evidence="2 8" id="KW-0813">Transport</keyword>
<reference evidence="12 13" key="1">
    <citation type="submission" date="2018-01" db="EMBL/GenBank/DDBJ databases">
        <title>Whole genome sequencing of Histamine producing bacteria.</title>
        <authorList>
            <person name="Butler K."/>
        </authorList>
    </citation>
    <scope>NUCLEOTIDE SEQUENCE [LARGE SCALE GENOMIC DNA]</scope>
    <source>
        <strain evidence="12 13">DSM 100436</strain>
    </source>
</reference>
<evidence type="ECO:0000256" key="3">
    <source>
        <dbReference type="ARBA" id="ARBA00022475"/>
    </source>
</evidence>
<proteinExistence type="predicted"/>